<dbReference type="PANTHER" id="PTHR31205:SF36">
    <property type="entry name" value="DUF569 DOMAIN-CONTAINING PROTEIN"/>
    <property type="match status" value="1"/>
</dbReference>
<dbReference type="EMBL" id="NCVQ01000005">
    <property type="protein sequence ID" value="PWZ25347.1"/>
    <property type="molecule type" value="Genomic_DNA"/>
</dbReference>
<reference evidence="4" key="1">
    <citation type="journal article" date="2018" name="Nat. Genet.">
        <title>Extensive intraspecific gene order and gene structural variations between Mo17 and other maize genomes.</title>
        <authorList>
            <person name="Sun S."/>
            <person name="Zhou Y."/>
            <person name="Chen J."/>
            <person name="Shi J."/>
            <person name="Zhao H."/>
            <person name="Zhao H."/>
            <person name="Song W."/>
            <person name="Zhang M."/>
            <person name="Cui Y."/>
            <person name="Dong X."/>
            <person name="Liu H."/>
            <person name="Ma X."/>
            <person name="Jiao Y."/>
            <person name="Wang B."/>
            <person name="Wei X."/>
            <person name="Stein J.C."/>
            <person name="Glaubitz J.C."/>
            <person name="Lu F."/>
            <person name="Yu G."/>
            <person name="Liang C."/>
            <person name="Fengler K."/>
            <person name="Li B."/>
            <person name="Rafalski A."/>
            <person name="Schnable P.S."/>
            <person name="Ware D.H."/>
            <person name="Buckler E.S."/>
            <person name="Lai J."/>
        </authorList>
    </citation>
    <scope>NUCLEOTIDE SEQUENCE [LARGE SCALE GENOMIC DNA]</scope>
    <source>
        <tissue evidence="4">Seedling</tissue>
    </source>
</reference>
<feature type="region of interest" description="Disordered" evidence="1">
    <location>
        <begin position="78"/>
        <end position="98"/>
    </location>
</feature>
<sequence length="344" mass="39082">MELFPDGAFVRLQSRARRTYVHADGDWAGISLRPNGPVPPLNAVWRVEHLVWSDQGDTFVLLQNAAYGRYLSFSIQEAPPGHRGRRTTQLDRNEPHALSPSSPWMWRVQRLDPPDHGYVRLRYFGCDLRANGRHRTWKTCVTVDVNRGRRVSTMMQWTAHVVAASSVPPPLPASPQPQLPRLSSRSNTFLSLNKVFQQIGGCCGLLFWRRTGVHPQTIRHVRASDDGDFDQNPHNWPSFVSYDHSVMNLRIQLGQLQDDWDGEMFGFTLCMRPGSHGRLTPLVTNLPRSLDPMDIVVFRTGSPGDYSAVCAALVTISAFEMFNKVFRPKFSSVWSSEFVVQRDQ</sequence>
<dbReference type="PANTHER" id="PTHR31205">
    <property type="entry name" value="ACTIN CROSS-LINKING PROTEIN (DUF569)"/>
    <property type="match status" value="1"/>
</dbReference>
<feature type="domain" description="DUF569" evidence="2">
    <location>
        <begin position="1"/>
        <end position="156"/>
    </location>
</feature>
<dbReference type="InterPro" id="IPR007679">
    <property type="entry name" value="DUF569"/>
</dbReference>
<dbReference type="CDD" id="cd23340">
    <property type="entry name" value="beta-trefoil_FSCN_ACP-like"/>
    <property type="match status" value="1"/>
</dbReference>
<comment type="caution">
    <text evidence="4">The sequence shown here is derived from an EMBL/GenBank/DDBJ whole genome shotgun (WGS) entry which is preliminary data.</text>
</comment>
<evidence type="ECO:0000259" key="3">
    <source>
        <dbReference type="Pfam" id="PF22932"/>
    </source>
</evidence>
<accession>A0A3L6F0Z4</accession>
<dbReference type="ExpressionAtlas" id="A0A3L6F0Z4">
    <property type="expression patterns" value="baseline and differential"/>
</dbReference>
<gene>
    <name evidence="4" type="ORF">Zm00014a_009040</name>
</gene>
<evidence type="ECO:0000256" key="1">
    <source>
        <dbReference type="SAM" id="MobiDB-lite"/>
    </source>
</evidence>
<proteinExistence type="predicted"/>
<name>A0A3L6F0Z4_MAIZE</name>
<evidence type="ECO:0000313" key="4">
    <source>
        <dbReference type="EMBL" id="PWZ25347.1"/>
    </source>
</evidence>
<protein>
    <submittedName>
        <fullName evidence="4">Uncharacterized protein</fullName>
    </submittedName>
</protein>
<dbReference type="InterPro" id="IPR054726">
    <property type="entry name" value="Ubiq_DUF569-assoc"/>
</dbReference>
<dbReference type="Pfam" id="PF22932">
    <property type="entry name" value="Ubiq_DUF_assoc"/>
    <property type="match status" value="1"/>
</dbReference>
<dbReference type="AlphaFoldDB" id="A0A3L6F0Z4"/>
<organism evidence="4">
    <name type="scientific">Zea mays</name>
    <name type="common">Maize</name>
    <dbReference type="NCBI Taxonomy" id="4577"/>
    <lineage>
        <taxon>Eukaryota</taxon>
        <taxon>Viridiplantae</taxon>
        <taxon>Streptophyta</taxon>
        <taxon>Embryophyta</taxon>
        <taxon>Tracheophyta</taxon>
        <taxon>Spermatophyta</taxon>
        <taxon>Magnoliopsida</taxon>
        <taxon>Liliopsida</taxon>
        <taxon>Poales</taxon>
        <taxon>Poaceae</taxon>
        <taxon>PACMAD clade</taxon>
        <taxon>Panicoideae</taxon>
        <taxon>Andropogonodae</taxon>
        <taxon>Andropogoneae</taxon>
        <taxon>Tripsacinae</taxon>
        <taxon>Zea</taxon>
    </lineage>
</organism>
<dbReference type="Proteomes" id="UP000251960">
    <property type="component" value="Chromosome 4"/>
</dbReference>
<evidence type="ECO:0000259" key="2">
    <source>
        <dbReference type="Pfam" id="PF04601"/>
    </source>
</evidence>
<dbReference type="Pfam" id="PF04601">
    <property type="entry name" value="DUF569"/>
    <property type="match status" value="1"/>
</dbReference>
<feature type="domain" description="DUF569" evidence="3">
    <location>
        <begin position="216"/>
        <end position="298"/>
    </location>
</feature>